<dbReference type="Proteomes" id="UP001465976">
    <property type="component" value="Unassembled WGS sequence"/>
</dbReference>
<evidence type="ECO:0000256" key="3">
    <source>
        <dbReference type="SAM" id="SignalP"/>
    </source>
</evidence>
<reference evidence="4 5" key="1">
    <citation type="submission" date="2024-02" db="EMBL/GenBank/DDBJ databases">
        <title>A draft genome for the cacao thread blight pathogen Marasmius crinis-equi.</title>
        <authorList>
            <person name="Cohen S.P."/>
            <person name="Baruah I.K."/>
            <person name="Amoako-Attah I."/>
            <person name="Bukari Y."/>
            <person name="Meinhardt L.W."/>
            <person name="Bailey B.A."/>
        </authorList>
    </citation>
    <scope>NUCLEOTIDE SEQUENCE [LARGE SCALE GENOMIC DNA]</scope>
    <source>
        <strain evidence="4 5">GH-76</strain>
    </source>
</reference>
<evidence type="ECO:0000256" key="2">
    <source>
        <dbReference type="ARBA" id="ARBA00022679"/>
    </source>
</evidence>
<protein>
    <submittedName>
        <fullName evidence="4">Uncharacterized protein</fullName>
    </submittedName>
</protein>
<evidence type="ECO:0000256" key="1">
    <source>
        <dbReference type="ARBA" id="ARBA00007677"/>
    </source>
</evidence>
<evidence type="ECO:0000313" key="4">
    <source>
        <dbReference type="EMBL" id="KAL0580495.1"/>
    </source>
</evidence>
<dbReference type="PANTHER" id="PTHR31121:SF15">
    <property type="entry name" value="O-GLYCOSIDE ALPHA-1,2-MANNOSYLTRANSFERASE HOMOLOG 3"/>
    <property type="match status" value="1"/>
</dbReference>
<feature type="signal peptide" evidence="3">
    <location>
        <begin position="1"/>
        <end position="23"/>
    </location>
</feature>
<sequence>MPRPNILILGIIAFAVLLITVSLTPVSPVRPKDYLCANHDSSNTFPTDGVVPANNIVAEEGMIHQSLPVHKNVVLYMLVPPSRLHQATLAIKSTENSFNRRLKYPYVIFMSESELGEVSEEMKGKINWLTEGRASFAALREEDWSVPAGLDPHRMEESLQKIGFSTNYRKMCRFNSGLFWRHPALAKYDWLWRLDTDIIFHCDVPYDPIQRLVDANALYGMKFFDRPAKLMAPNAHFPGFVQISGDADSVQPSLASNVSEFLATHPHLIPPDANHGFVWHNEESIEKALSGHAVTDDWTRQCMYAPDQK</sequence>
<name>A0ABR3FY66_9AGAR</name>
<dbReference type="EMBL" id="JBAHYK010000030">
    <property type="protein sequence ID" value="KAL0580495.1"/>
    <property type="molecule type" value="Genomic_DNA"/>
</dbReference>
<comment type="caution">
    <text evidence="4">The sequence shown here is derived from an EMBL/GenBank/DDBJ whole genome shotgun (WGS) entry which is preliminary data.</text>
</comment>
<gene>
    <name evidence="4" type="ORF">V5O48_001565</name>
</gene>
<dbReference type="Pfam" id="PF01793">
    <property type="entry name" value="Glyco_transf_15"/>
    <property type="match status" value="1"/>
</dbReference>
<proteinExistence type="inferred from homology"/>
<feature type="chain" id="PRO_5045516434" evidence="3">
    <location>
        <begin position="24"/>
        <end position="309"/>
    </location>
</feature>
<dbReference type="SUPFAM" id="SSF53448">
    <property type="entry name" value="Nucleotide-diphospho-sugar transferases"/>
    <property type="match status" value="1"/>
</dbReference>
<dbReference type="PANTHER" id="PTHR31121">
    <property type="entry name" value="ALPHA-1,2 MANNOSYLTRANSFERASE KTR1"/>
    <property type="match status" value="1"/>
</dbReference>
<comment type="similarity">
    <text evidence="1">Belongs to the glycosyltransferase 15 family.</text>
</comment>
<accession>A0ABR3FY66</accession>
<evidence type="ECO:0000313" key="5">
    <source>
        <dbReference type="Proteomes" id="UP001465976"/>
    </source>
</evidence>
<keyword evidence="2" id="KW-0808">Transferase</keyword>
<dbReference type="InterPro" id="IPR029044">
    <property type="entry name" value="Nucleotide-diphossugar_trans"/>
</dbReference>
<dbReference type="Gene3D" id="3.90.550.10">
    <property type="entry name" value="Spore Coat Polysaccharide Biosynthesis Protein SpsA, Chain A"/>
    <property type="match status" value="1"/>
</dbReference>
<keyword evidence="3" id="KW-0732">Signal</keyword>
<keyword evidence="5" id="KW-1185">Reference proteome</keyword>
<organism evidence="4 5">
    <name type="scientific">Marasmius crinis-equi</name>
    <dbReference type="NCBI Taxonomy" id="585013"/>
    <lineage>
        <taxon>Eukaryota</taxon>
        <taxon>Fungi</taxon>
        <taxon>Dikarya</taxon>
        <taxon>Basidiomycota</taxon>
        <taxon>Agaricomycotina</taxon>
        <taxon>Agaricomycetes</taxon>
        <taxon>Agaricomycetidae</taxon>
        <taxon>Agaricales</taxon>
        <taxon>Marasmiineae</taxon>
        <taxon>Marasmiaceae</taxon>
        <taxon>Marasmius</taxon>
    </lineage>
</organism>
<dbReference type="InterPro" id="IPR002685">
    <property type="entry name" value="Glyco_trans_15"/>
</dbReference>